<dbReference type="PROSITE" id="PS51462">
    <property type="entry name" value="NUDIX"/>
    <property type="match status" value="1"/>
</dbReference>
<evidence type="ECO:0000256" key="2">
    <source>
        <dbReference type="ARBA" id="ARBA00004496"/>
    </source>
</evidence>
<feature type="compositionally biased region" description="Pro residues" evidence="9">
    <location>
        <begin position="864"/>
        <end position="878"/>
    </location>
</feature>
<dbReference type="GO" id="GO:0000290">
    <property type="term" value="P:deadenylation-dependent decapping of nuclear-transcribed mRNA"/>
    <property type="evidence" value="ECO:0007669"/>
    <property type="project" value="InterPro"/>
</dbReference>
<keyword evidence="7" id="KW-0694">RNA-binding</keyword>
<dbReference type="InterPro" id="IPR020084">
    <property type="entry name" value="NUDIX_hydrolase_CS"/>
</dbReference>
<reference evidence="11" key="1">
    <citation type="journal article" date="2020" name="Stud. Mycol.">
        <title>101 Dothideomycetes genomes: a test case for predicting lifestyles and emergence of pathogens.</title>
        <authorList>
            <person name="Haridas S."/>
            <person name="Albert R."/>
            <person name="Binder M."/>
            <person name="Bloem J."/>
            <person name="Labutti K."/>
            <person name="Salamov A."/>
            <person name="Andreopoulos B."/>
            <person name="Baker S."/>
            <person name="Barry K."/>
            <person name="Bills G."/>
            <person name="Bluhm B."/>
            <person name="Cannon C."/>
            <person name="Castanera R."/>
            <person name="Culley D."/>
            <person name="Daum C."/>
            <person name="Ezra D."/>
            <person name="Gonzalez J."/>
            <person name="Henrissat B."/>
            <person name="Kuo A."/>
            <person name="Liang C."/>
            <person name="Lipzen A."/>
            <person name="Lutzoni F."/>
            <person name="Magnuson J."/>
            <person name="Mondo S."/>
            <person name="Nolan M."/>
            <person name="Ohm R."/>
            <person name="Pangilinan J."/>
            <person name="Park H.-J."/>
            <person name="Ramirez L."/>
            <person name="Alfaro M."/>
            <person name="Sun H."/>
            <person name="Tritt A."/>
            <person name="Yoshinaga Y."/>
            <person name="Zwiers L.-H."/>
            <person name="Turgeon B."/>
            <person name="Goodwin S."/>
            <person name="Spatafora J."/>
            <person name="Crous P."/>
            <person name="Grigoriev I."/>
        </authorList>
    </citation>
    <scope>NUCLEOTIDE SEQUENCE</scope>
    <source>
        <strain evidence="11">CBS 627.86</strain>
    </source>
</reference>
<evidence type="ECO:0000256" key="4">
    <source>
        <dbReference type="ARBA" id="ARBA00022490"/>
    </source>
</evidence>
<dbReference type="InterPro" id="IPR007722">
    <property type="entry name" value="DCP2_BoxA"/>
</dbReference>
<evidence type="ECO:0000256" key="7">
    <source>
        <dbReference type="ARBA" id="ARBA00022884"/>
    </source>
</evidence>
<dbReference type="Proteomes" id="UP000799770">
    <property type="component" value="Unassembled WGS sequence"/>
</dbReference>
<dbReference type="Gene3D" id="3.90.79.10">
    <property type="entry name" value="Nucleoside Triphosphate Pyrophosphohydrolase"/>
    <property type="match status" value="1"/>
</dbReference>
<feature type="compositionally biased region" description="Polar residues" evidence="9">
    <location>
        <begin position="771"/>
        <end position="784"/>
    </location>
</feature>
<evidence type="ECO:0000259" key="10">
    <source>
        <dbReference type="PROSITE" id="PS51462"/>
    </source>
</evidence>
<dbReference type="OrthoDB" id="18996at2759"/>
<dbReference type="AlphaFoldDB" id="A0A6A5YZ34"/>
<dbReference type="SUPFAM" id="SSF55811">
    <property type="entry name" value="Nudix"/>
    <property type="match status" value="1"/>
</dbReference>
<keyword evidence="12" id="KW-1185">Reference proteome</keyword>
<dbReference type="InterPro" id="IPR000086">
    <property type="entry name" value="NUDIX_hydrolase_dom"/>
</dbReference>
<gene>
    <name evidence="11" type="ORF">BDV96DRAFT_582078</name>
</gene>
<organism evidence="11 12">
    <name type="scientific">Lophiotrema nucula</name>
    <dbReference type="NCBI Taxonomy" id="690887"/>
    <lineage>
        <taxon>Eukaryota</taxon>
        <taxon>Fungi</taxon>
        <taxon>Dikarya</taxon>
        <taxon>Ascomycota</taxon>
        <taxon>Pezizomycotina</taxon>
        <taxon>Dothideomycetes</taxon>
        <taxon>Pleosporomycetidae</taxon>
        <taxon>Pleosporales</taxon>
        <taxon>Lophiotremataceae</taxon>
        <taxon>Lophiotrema</taxon>
    </lineage>
</organism>
<feature type="compositionally biased region" description="Basic and acidic residues" evidence="9">
    <location>
        <begin position="700"/>
        <end position="713"/>
    </location>
</feature>
<proteinExistence type="inferred from homology"/>
<dbReference type="PANTHER" id="PTHR23114:SF17">
    <property type="entry name" value="M7GPPPN-MRNA HYDROLASE"/>
    <property type="match status" value="1"/>
</dbReference>
<dbReference type="PROSITE" id="PS00893">
    <property type="entry name" value="NUDIX_BOX"/>
    <property type="match status" value="1"/>
</dbReference>
<dbReference type="GO" id="GO:0000932">
    <property type="term" value="C:P-body"/>
    <property type="evidence" value="ECO:0007669"/>
    <property type="project" value="TreeGrafter"/>
</dbReference>
<feature type="compositionally biased region" description="Polar residues" evidence="9">
    <location>
        <begin position="791"/>
        <end position="804"/>
    </location>
</feature>
<feature type="compositionally biased region" description="Polar residues" evidence="9">
    <location>
        <begin position="611"/>
        <end position="625"/>
    </location>
</feature>
<dbReference type="PANTHER" id="PTHR23114">
    <property type="entry name" value="M7GPPPN-MRNA HYDROLASE"/>
    <property type="match status" value="1"/>
</dbReference>
<feature type="compositionally biased region" description="Pro residues" evidence="9">
    <location>
        <begin position="510"/>
        <end position="521"/>
    </location>
</feature>
<feature type="compositionally biased region" description="Pro residues" evidence="9">
    <location>
        <begin position="887"/>
        <end position="904"/>
    </location>
</feature>
<feature type="compositionally biased region" description="Low complexity" evidence="9">
    <location>
        <begin position="805"/>
        <end position="818"/>
    </location>
</feature>
<evidence type="ECO:0000313" key="11">
    <source>
        <dbReference type="EMBL" id="KAF2111388.1"/>
    </source>
</evidence>
<dbReference type="InterPro" id="IPR015797">
    <property type="entry name" value="NUDIX_hydrolase-like_dom_sf"/>
</dbReference>
<dbReference type="InterPro" id="IPR036189">
    <property type="entry name" value="DCP2_BoxA_sf"/>
</dbReference>
<accession>A0A6A5YZ34</accession>
<dbReference type="Pfam" id="PF05026">
    <property type="entry name" value="DCP2"/>
    <property type="match status" value="1"/>
</dbReference>
<feature type="region of interest" description="Disordered" evidence="9">
    <location>
        <begin position="534"/>
        <end position="995"/>
    </location>
</feature>
<dbReference type="GO" id="GO:0140933">
    <property type="term" value="F:5'-(N(7)-methylguanosine 5'-triphospho)-[mRNA] hydrolase activity"/>
    <property type="evidence" value="ECO:0007669"/>
    <property type="project" value="InterPro"/>
</dbReference>
<dbReference type="SMART" id="SM01125">
    <property type="entry name" value="DCP2"/>
    <property type="match status" value="1"/>
</dbReference>
<comment type="similarity">
    <text evidence="3">Belongs to the Nudix hydrolase family. DCP2 subfamily.</text>
</comment>
<sequence length="1013" mass="110380">MSDPKMQLVDWLDDLCVRFIINLPHEELLSVERICFQIEEAQWFYEDFIRPLDPSLPSMNLRRFSLLMFQHCPLSSNYSELHHTQAYEDFLAYKTRVPVRGAIMLNEDMSQAVLVKGWKKGAKWSFPRGKINKDEPDLDCAVREVYEETGYDLKGAGLVKPEEDMKKIAVSMREQNMQLYVFRGVPMDTHFEPRTRKEISKIDWYKLTDLPTIRKKHQVQQGTGNDLIKDNSFYMVAPFLAPLKHWIKQQRRLDRQNKTSSGQYLVPPNVDDLELAEEDIQGETTADEGLAAEILPGNEQAADGSFADLVARLGRSHRTSDALPEVSMQPQTAEVFDPAAELKRLLSVDAGLPSQAAPVEAPAAAQQPQANQLLSFFQGSKPTQSQPPRTPYDQIMPPPPLPQSPHGQHHPRPPHLENMPPPPQYGFQPQHPPSFRSPQPPHMQPQHLNGRPLSIPRNFIPPPPQQNPVFHSHGPSIQEAFSQQAARPYQRTGDPQFAQAPQFPGLHGPAIPPASRLPPPKLTEHALGLLNAFKSQEKPTPTPQQNAPQPQHGTKATPKTQPPALQSAFDSYISPSTLPSANPYAPSPPPFQSPPSVNLQTAQPKPRNAHQDSLLNLFRSPSVSAATPPPQMLGVGPVELSAQPTTPGHSRLPSAVRATGPPRPDLTIKPDLPDPFGQHPKKPEITSATVSGPVNVPDFDTVKKHSHIHDANGHGHSRGPSPAGGRSTEQMPFPPMQILKRNGPPSIATIEPSQSQEVTRSRSPRARTPKIASNETTPLATNFKPTILRRPQQTQAPIPSPTLQPSTAAPAKPTPHAHFSAAPTVQTAFDRREAQAPDQKSTLLSLFGKPSQISTSPLPTSASPIPPQPLYNPPPGIPSLPSKSPLPRSPIPPARSPHPQPPTPKSIVSGIISPVSPLPADKNSAAGSPAHLASRSRISSIGEEMQSQIPGGGAKQIPTSHPAPLKNGAELAGAGFVNAGENGNRGGKTGETKSPVDKTFLLGLLGDMARKGR</sequence>
<comment type="subcellular location">
    <subcellularLocation>
        <location evidence="2">Cytoplasm</location>
    </subcellularLocation>
</comment>
<dbReference type="CDD" id="cd03672">
    <property type="entry name" value="NUDIX_Dcp2p_Nudt20"/>
    <property type="match status" value="1"/>
</dbReference>
<keyword evidence="4" id="KW-0963">Cytoplasm</keyword>
<evidence type="ECO:0000256" key="6">
    <source>
        <dbReference type="ARBA" id="ARBA00022801"/>
    </source>
</evidence>
<evidence type="ECO:0000256" key="1">
    <source>
        <dbReference type="ARBA" id="ARBA00001936"/>
    </source>
</evidence>
<keyword evidence="5" id="KW-0479">Metal-binding</keyword>
<dbReference type="GO" id="GO:0000184">
    <property type="term" value="P:nuclear-transcribed mRNA catabolic process, nonsense-mediated decay"/>
    <property type="evidence" value="ECO:0007669"/>
    <property type="project" value="InterPro"/>
</dbReference>
<evidence type="ECO:0000256" key="8">
    <source>
        <dbReference type="ARBA" id="ARBA00023211"/>
    </source>
</evidence>
<evidence type="ECO:0000256" key="3">
    <source>
        <dbReference type="ARBA" id="ARBA00005279"/>
    </source>
</evidence>
<dbReference type="Gene3D" id="1.10.10.1050">
    <property type="entry name" value="Dcp2, box A domain"/>
    <property type="match status" value="1"/>
</dbReference>
<comment type="cofactor">
    <cofactor evidence="1">
        <name>Mn(2+)</name>
        <dbReference type="ChEBI" id="CHEBI:29035"/>
    </cofactor>
</comment>
<keyword evidence="6" id="KW-0378">Hydrolase</keyword>
<evidence type="ECO:0000256" key="5">
    <source>
        <dbReference type="ARBA" id="ARBA00022723"/>
    </source>
</evidence>
<dbReference type="InterPro" id="IPR044099">
    <property type="entry name" value="Dcp2_NUDIX"/>
</dbReference>
<dbReference type="SUPFAM" id="SSF140586">
    <property type="entry name" value="Dcp2 domain-like"/>
    <property type="match status" value="1"/>
</dbReference>
<feature type="compositionally biased region" description="Polar residues" evidence="9">
    <location>
        <begin position="851"/>
        <end position="863"/>
    </location>
</feature>
<feature type="compositionally biased region" description="Low complexity" evidence="9">
    <location>
        <begin position="905"/>
        <end position="919"/>
    </location>
</feature>
<dbReference type="FunFam" id="1.10.10.1050:FF:000003">
    <property type="entry name" value="Decapping enzyme Dcp2, putative"/>
    <property type="match status" value="1"/>
</dbReference>
<feature type="region of interest" description="Disordered" evidence="9">
    <location>
        <begin position="379"/>
        <end position="522"/>
    </location>
</feature>
<keyword evidence="8" id="KW-0464">Manganese</keyword>
<dbReference type="Pfam" id="PF00293">
    <property type="entry name" value="NUDIX"/>
    <property type="match status" value="1"/>
</dbReference>
<dbReference type="FunFam" id="3.90.79.10:FF:000003">
    <property type="entry name" value="M7GpppN-mRNA hydrolase isoform 2"/>
    <property type="match status" value="1"/>
</dbReference>
<dbReference type="GO" id="GO:0003723">
    <property type="term" value="F:RNA binding"/>
    <property type="evidence" value="ECO:0007669"/>
    <property type="project" value="UniProtKB-KW"/>
</dbReference>
<feature type="domain" description="Nudix hydrolase" evidence="10">
    <location>
        <begin position="95"/>
        <end position="241"/>
    </location>
</feature>
<evidence type="ECO:0000256" key="9">
    <source>
        <dbReference type="SAM" id="MobiDB-lite"/>
    </source>
</evidence>
<dbReference type="GO" id="GO:0030145">
    <property type="term" value="F:manganese ion binding"/>
    <property type="evidence" value="ECO:0007669"/>
    <property type="project" value="InterPro"/>
</dbReference>
<protein>
    <recommendedName>
        <fullName evidence="10">Nudix hydrolase domain-containing protein</fullName>
    </recommendedName>
</protein>
<dbReference type="EMBL" id="ML977334">
    <property type="protein sequence ID" value="KAF2111388.1"/>
    <property type="molecule type" value="Genomic_DNA"/>
</dbReference>
<name>A0A6A5YZ34_9PLEO</name>
<evidence type="ECO:0000313" key="12">
    <source>
        <dbReference type="Proteomes" id="UP000799770"/>
    </source>
</evidence>